<dbReference type="GeneID" id="89970551"/>
<proteinExistence type="predicted"/>
<evidence type="ECO:0000259" key="3">
    <source>
        <dbReference type="SMART" id="SM00906"/>
    </source>
</evidence>
<dbReference type="AlphaFoldDB" id="A0AAV9MRJ6"/>
<keyword evidence="5" id="KW-1185">Reference proteome</keyword>
<dbReference type="Proteomes" id="UP001358417">
    <property type="component" value="Unassembled WGS sequence"/>
</dbReference>
<dbReference type="PANTHER" id="PTHR47654">
    <property type="entry name" value="ZN(II)2CYS6 TRANSCRIPTION FACTOR (EUROFUNG)-RELATED"/>
    <property type="match status" value="1"/>
</dbReference>
<evidence type="ECO:0000313" key="5">
    <source>
        <dbReference type="Proteomes" id="UP001358417"/>
    </source>
</evidence>
<protein>
    <recommendedName>
        <fullName evidence="3">Xylanolytic transcriptional activator regulatory domain-containing protein</fullName>
    </recommendedName>
</protein>
<keyword evidence="1" id="KW-0539">Nucleus</keyword>
<dbReference type="InterPro" id="IPR007219">
    <property type="entry name" value="XnlR_reg_dom"/>
</dbReference>
<dbReference type="RefSeq" id="XP_064699710.1">
    <property type="nucleotide sequence ID" value="XM_064845953.1"/>
</dbReference>
<accession>A0AAV9MRJ6</accession>
<dbReference type="CDD" id="cd12148">
    <property type="entry name" value="fungal_TF_MHR"/>
    <property type="match status" value="1"/>
</dbReference>
<comment type="caution">
    <text evidence="4">The sequence shown here is derived from an EMBL/GenBank/DDBJ whole genome shotgun (WGS) entry which is preliminary data.</text>
</comment>
<organism evidence="4 5">
    <name type="scientific">Exophiala bonariae</name>
    <dbReference type="NCBI Taxonomy" id="1690606"/>
    <lineage>
        <taxon>Eukaryota</taxon>
        <taxon>Fungi</taxon>
        <taxon>Dikarya</taxon>
        <taxon>Ascomycota</taxon>
        <taxon>Pezizomycotina</taxon>
        <taxon>Eurotiomycetes</taxon>
        <taxon>Chaetothyriomycetidae</taxon>
        <taxon>Chaetothyriales</taxon>
        <taxon>Herpotrichiellaceae</taxon>
        <taxon>Exophiala</taxon>
    </lineage>
</organism>
<evidence type="ECO:0000313" key="4">
    <source>
        <dbReference type="EMBL" id="KAK5041875.1"/>
    </source>
</evidence>
<evidence type="ECO:0000256" key="1">
    <source>
        <dbReference type="ARBA" id="ARBA00023242"/>
    </source>
</evidence>
<reference evidence="4 5" key="1">
    <citation type="submission" date="2023-08" db="EMBL/GenBank/DDBJ databases">
        <title>Black Yeasts Isolated from many extreme environments.</title>
        <authorList>
            <person name="Coleine C."/>
            <person name="Stajich J.E."/>
            <person name="Selbmann L."/>
        </authorList>
    </citation>
    <scope>NUCLEOTIDE SEQUENCE [LARGE SCALE GENOMIC DNA]</scope>
    <source>
        <strain evidence="4 5">CCFEE 5792</strain>
    </source>
</reference>
<dbReference type="GO" id="GO:0006351">
    <property type="term" value="P:DNA-templated transcription"/>
    <property type="evidence" value="ECO:0007669"/>
    <property type="project" value="InterPro"/>
</dbReference>
<dbReference type="PANTHER" id="PTHR47654:SF5">
    <property type="entry name" value="TRANSCRIPTION FACTOR DOMAIN-CONTAINING PROTEIN"/>
    <property type="match status" value="1"/>
</dbReference>
<dbReference type="EMBL" id="JAVRRD010000124">
    <property type="protein sequence ID" value="KAK5041875.1"/>
    <property type="molecule type" value="Genomic_DNA"/>
</dbReference>
<feature type="compositionally biased region" description="Low complexity" evidence="2">
    <location>
        <begin position="66"/>
        <end position="78"/>
    </location>
</feature>
<feature type="region of interest" description="Disordered" evidence="2">
    <location>
        <begin position="60"/>
        <end position="120"/>
    </location>
</feature>
<dbReference type="GO" id="GO:0003677">
    <property type="term" value="F:DNA binding"/>
    <property type="evidence" value="ECO:0007669"/>
    <property type="project" value="InterPro"/>
</dbReference>
<dbReference type="InterPro" id="IPR053230">
    <property type="entry name" value="Trans_reg_galc"/>
</dbReference>
<sequence length="710" mass="80700">MRKEDCKGRDLAESLERIDVLEGENQQLLSALRSLATSPNFQPSEHDDIIEILSKYSSHEQKHESLGSSSSGAQSSSSLKRDTVQRSAGTDGTTIDFEETRKDHTFEEENVSSMVGSPGRQDELSRVVNLDLGKGASGFIGKMSEITWIQRAREHISNPPQGAEYAVLPKVGLSLSATQDCNYFMDDHNVLAVDEDYVNELDRPPLETAAILSESYFHALQGAFHFVGRDDFLKTLHTFPHQDERLQWSQRRWLALANIVWAIGSKWLQISKLDYLHRSDSHLVYYARARRLGLDHRIMLDHPDIERVQALGIVAFYLFLNGSIARSWNTLGQATRHATALGMHLRVVDPNTEDDEKDRRARTWYSLYSLEVLIAEVTGRPKSISLSDATIPMDSFRNLDDPSITPSVRLSSSESSSSFRNFWLDFLNKNRDIPQGMTGGAIPWKNFATVGRGSPVSYFPQRLRLCRLSDKIATELYSGSSELTWAEIQRKIGELQTEVRYWVENLPDDLSIQGKAPIESDPRAKIELAMYYHSVQMILHRHCLCEIVIENESVRSQEFNRSSARACVHAAMSMLAVMPDNPSVHEANQLLPCWALLHYLAQAAAVLLLELSLDCRHFPTESAEVVDYLRKAMAYLWCMTENSCSAYRAWRILRKLLSDVAERYEDLYVGDIPLEARQPDEWTEDDECVKDLPYITREVKPLGETLRRLV</sequence>
<dbReference type="Pfam" id="PF04082">
    <property type="entry name" value="Fungal_trans"/>
    <property type="match status" value="1"/>
</dbReference>
<gene>
    <name evidence="4" type="ORF">LTR84_002339</name>
</gene>
<dbReference type="SMART" id="SM00906">
    <property type="entry name" value="Fungal_trans"/>
    <property type="match status" value="1"/>
</dbReference>
<name>A0AAV9MRJ6_9EURO</name>
<dbReference type="GO" id="GO:0008270">
    <property type="term" value="F:zinc ion binding"/>
    <property type="evidence" value="ECO:0007669"/>
    <property type="project" value="InterPro"/>
</dbReference>
<feature type="domain" description="Xylanolytic transcriptional activator regulatory" evidence="3">
    <location>
        <begin position="327"/>
        <end position="402"/>
    </location>
</feature>
<evidence type="ECO:0000256" key="2">
    <source>
        <dbReference type="SAM" id="MobiDB-lite"/>
    </source>
</evidence>
<feature type="compositionally biased region" description="Basic and acidic residues" evidence="2">
    <location>
        <begin position="98"/>
        <end position="107"/>
    </location>
</feature>